<dbReference type="SMART" id="SM00387">
    <property type="entry name" value="HATPase_c"/>
    <property type="match status" value="1"/>
</dbReference>
<reference evidence="9 10" key="1">
    <citation type="submission" date="2015-12" db="EMBL/GenBank/DDBJ databases">
        <title>Streptococcus penaeicida sp. nov.</title>
        <authorList>
            <person name="Gomez-Gil B."/>
            <person name="Morales-Covarrubias M."/>
        </authorList>
    </citation>
    <scope>NUCLEOTIDE SEQUENCE [LARGE SCALE GENOMIC DNA]</scope>
    <source>
        <strain evidence="9 10">CAIM 1838</strain>
    </source>
</reference>
<comment type="catalytic activity">
    <reaction evidence="1">
        <text>ATP + protein L-histidine = ADP + protein N-phospho-L-histidine.</text>
        <dbReference type="EC" id="2.7.13.3"/>
    </reaction>
</comment>
<dbReference type="InterPro" id="IPR004358">
    <property type="entry name" value="Sig_transdc_His_kin-like_C"/>
</dbReference>
<dbReference type="PANTHER" id="PTHR43547:SF10">
    <property type="entry name" value="SENSOR HISTIDINE KINASE DCUS"/>
    <property type="match status" value="1"/>
</dbReference>
<keyword evidence="7" id="KW-0812">Transmembrane</keyword>
<keyword evidence="3" id="KW-0597">Phosphoprotein</keyword>
<feature type="transmembrane region" description="Helical" evidence="7">
    <location>
        <begin position="37"/>
        <end position="53"/>
    </location>
</feature>
<evidence type="ECO:0000256" key="5">
    <source>
        <dbReference type="ARBA" id="ARBA00022777"/>
    </source>
</evidence>
<gene>
    <name evidence="9" type="ORF">AT575_08735</name>
</gene>
<evidence type="ECO:0000313" key="9">
    <source>
        <dbReference type="EMBL" id="PND47098.1"/>
    </source>
</evidence>
<dbReference type="EMBL" id="LOCM01000032">
    <property type="protein sequence ID" value="PND47098.1"/>
    <property type="molecule type" value="Genomic_DNA"/>
</dbReference>
<evidence type="ECO:0000256" key="2">
    <source>
        <dbReference type="ARBA" id="ARBA00012438"/>
    </source>
</evidence>
<accession>A0A2N8LAB0</accession>
<name>A0A2N8LAB0_9STRE</name>
<evidence type="ECO:0000259" key="8">
    <source>
        <dbReference type="PROSITE" id="PS50109"/>
    </source>
</evidence>
<keyword evidence="4" id="KW-0808">Transferase</keyword>
<evidence type="ECO:0000313" key="10">
    <source>
        <dbReference type="Proteomes" id="UP000235963"/>
    </source>
</evidence>
<dbReference type="SUPFAM" id="SSF55874">
    <property type="entry name" value="ATPase domain of HSP90 chaperone/DNA topoisomerase II/histidine kinase"/>
    <property type="match status" value="1"/>
</dbReference>
<protein>
    <recommendedName>
        <fullName evidence="2">histidine kinase</fullName>
        <ecNumber evidence="2">2.7.13.3</ecNumber>
    </recommendedName>
</protein>
<evidence type="ECO:0000256" key="4">
    <source>
        <dbReference type="ARBA" id="ARBA00022679"/>
    </source>
</evidence>
<dbReference type="OrthoDB" id="9792686at2"/>
<feature type="domain" description="Histidine kinase" evidence="8">
    <location>
        <begin position="315"/>
        <end position="424"/>
    </location>
</feature>
<feature type="transmembrane region" description="Helical" evidence="7">
    <location>
        <begin position="122"/>
        <end position="145"/>
    </location>
</feature>
<keyword evidence="7" id="KW-1133">Transmembrane helix</keyword>
<dbReference type="PANTHER" id="PTHR43547">
    <property type="entry name" value="TWO-COMPONENT HISTIDINE KINASE"/>
    <property type="match status" value="1"/>
</dbReference>
<keyword evidence="6" id="KW-0902">Two-component regulatory system</keyword>
<keyword evidence="7" id="KW-0472">Membrane</keyword>
<sequence length="431" mass="49517">MLDILSESHLERRQRIIVAAITIALAAQIHISTITDGFILTLSLFILPVFLFFNDDVNPFSICLGIAIVSPIFRGLLLMVVGDASFLKIIEFVLTDMAFYLCYGSCFYFIYWSRSYRNKGTFFLAIIICDYLSNILEISLLLNFHHYSLKIFQLLFLTALIRAFVSCALAYTYSYMSLLLLKDYHEQRYYYFIWSTSAVKSEVYFMQKNILEIENIMKNAYLLDKELTKHHLPQEYQHLSLDIARDVHEIKKDYQNVIKGLGTYFSVENESSMLLKDIFRIVLSYVRSLIQAHQQDIIITEHIKSKMSVSNYYFLLTVISNIILNAVEAIDKQKNGTIAVSTKEDDHLLIITIKDNGPGISEKMKKYIFQPGFSTKFDANGDIYRGIGLSNVKVIVEEQFEGKISCSDNNPKGAIFTVTLSKERLMKGVSE</sequence>
<evidence type="ECO:0000256" key="1">
    <source>
        <dbReference type="ARBA" id="ARBA00000085"/>
    </source>
</evidence>
<dbReference type="PRINTS" id="PR00344">
    <property type="entry name" value="BCTRLSENSOR"/>
</dbReference>
<dbReference type="InterPro" id="IPR003594">
    <property type="entry name" value="HATPase_dom"/>
</dbReference>
<evidence type="ECO:0000256" key="3">
    <source>
        <dbReference type="ARBA" id="ARBA00022553"/>
    </source>
</evidence>
<dbReference type="EC" id="2.7.13.3" evidence="2"/>
<comment type="caution">
    <text evidence="9">The sequence shown here is derived from an EMBL/GenBank/DDBJ whole genome shotgun (WGS) entry which is preliminary data.</text>
</comment>
<dbReference type="RefSeq" id="WP_102778023.1">
    <property type="nucleotide sequence ID" value="NZ_CBCSGP010000006.1"/>
</dbReference>
<feature type="transmembrane region" description="Helical" evidence="7">
    <location>
        <begin position="60"/>
        <end position="80"/>
    </location>
</feature>
<dbReference type="Gene3D" id="3.30.565.10">
    <property type="entry name" value="Histidine kinase-like ATPase, C-terminal domain"/>
    <property type="match status" value="1"/>
</dbReference>
<dbReference type="Pfam" id="PF02518">
    <property type="entry name" value="HATPase_c"/>
    <property type="match status" value="1"/>
</dbReference>
<dbReference type="AlphaFoldDB" id="A0A2N8LAB0"/>
<evidence type="ECO:0000256" key="6">
    <source>
        <dbReference type="ARBA" id="ARBA00023012"/>
    </source>
</evidence>
<keyword evidence="10" id="KW-1185">Reference proteome</keyword>
<dbReference type="PROSITE" id="PS50109">
    <property type="entry name" value="HIS_KIN"/>
    <property type="match status" value="1"/>
</dbReference>
<keyword evidence="5 9" id="KW-0418">Kinase</keyword>
<dbReference type="GO" id="GO:0000155">
    <property type="term" value="F:phosphorelay sensor kinase activity"/>
    <property type="evidence" value="ECO:0007669"/>
    <property type="project" value="TreeGrafter"/>
</dbReference>
<evidence type="ECO:0000256" key="7">
    <source>
        <dbReference type="SAM" id="Phobius"/>
    </source>
</evidence>
<proteinExistence type="predicted"/>
<dbReference type="InterPro" id="IPR005467">
    <property type="entry name" value="His_kinase_dom"/>
</dbReference>
<dbReference type="Proteomes" id="UP000235963">
    <property type="component" value="Unassembled WGS sequence"/>
</dbReference>
<organism evidence="9 10">
    <name type="scientific">Streptococcus penaeicida</name>
    <dbReference type="NCBI Taxonomy" id="1765960"/>
    <lineage>
        <taxon>Bacteria</taxon>
        <taxon>Bacillati</taxon>
        <taxon>Bacillota</taxon>
        <taxon>Bacilli</taxon>
        <taxon>Lactobacillales</taxon>
        <taxon>Streptococcaceae</taxon>
        <taxon>Streptococcus</taxon>
    </lineage>
</organism>
<feature type="transmembrane region" description="Helical" evidence="7">
    <location>
        <begin position="86"/>
        <end position="110"/>
    </location>
</feature>
<dbReference type="InterPro" id="IPR036890">
    <property type="entry name" value="HATPase_C_sf"/>
</dbReference>
<feature type="transmembrane region" description="Helical" evidence="7">
    <location>
        <begin position="151"/>
        <end position="173"/>
    </location>
</feature>